<dbReference type="PANTHER" id="PTHR42655:SF1">
    <property type="entry name" value="GLYCOGEN PHOSPHORYLASE"/>
    <property type="match status" value="1"/>
</dbReference>
<keyword evidence="7" id="KW-1185">Reference proteome</keyword>
<organism evidence="6 7">
    <name type="scientific">Novipirellula artificiosorum</name>
    <dbReference type="NCBI Taxonomy" id="2528016"/>
    <lineage>
        <taxon>Bacteria</taxon>
        <taxon>Pseudomonadati</taxon>
        <taxon>Planctomycetota</taxon>
        <taxon>Planctomycetia</taxon>
        <taxon>Pirellulales</taxon>
        <taxon>Pirellulaceae</taxon>
        <taxon>Novipirellula</taxon>
    </lineage>
</organism>
<keyword evidence="3" id="KW-0021">Allosteric enzyme</keyword>
<comment type="catalytic activity">
    <reaction evidence="1">
        <text>[(1-&gt;4)-alpha-D-glucosyl](n) + phosphate = [(1-&gt;4)-alpha-D-glucosyl](n-1) + alpha-D-glucose 1-phosphate</text>
        <dbReference type="Rhea" id="RHEA:41732"/>
        <dbReference type="Rhea" id="RHEA-COMP:9584"/>
        <dbReference type="Rhea" id="RHEA-COMP:9586"/>
        <dbReference type="ChEBI" id="CHEBI:15444"/>
        <dbReference type="ChEBI" id="CHEBI:43474"/>
        <dbReference type="ChEBI" id="CHEBI:58601"/>
        <dbReference type="EC" id="2.4.1.1"/>
    </reaction>
</comment>
<keyword evidence="6" id="KW-0328">Glycosyltransferase</keyword>
<name>A0A5C6E128_9BACT</name>
<dbReference type="EC" id="2.4.1.1" evidence="6"/>
<dbReference type="Gene3D" id="3.40.50.2000">
    <property type="entry name" value="Glycogen Phosphorylase B"/>
    <property type="match status" value="3"/>
</dbReference>
<dbReference type="Proteomes" id="UP000319143">
    <property type="component" value="Unassembled WGS sequence"/>
</dbReference>
<dbReference type="GO" id="GO:0008184">
    <property type="term" value="F:glycogen phosphorylase activity"/>
    <property type="evidence" value="ECO:0007669"/>
    <property type="project" value="InterPro"/>
</dbReference>
<keyword evidence="4" id="KW-0663">Pyridoxal phosphate</keyword>
<dbReference type="InterPro" id="IPR011834">
    <property type="entry name" value="Agluc_phsphrylas"/>
</dbReference>
<dbReference type="GO" id="GO:0005975">
    <property type="term" value="P:carbohydrate metabolic process"/>
    <property type="evidence" value="ECO:0007669"/>
    <property type="project" value="InterPro"/>
</dbReference>
<dbReference type="PANTHER" id="PTHR42655">
    <property type="entry name" value="GLYCOGEN PHOSPHORYLASE"/>
    <property type="match status" value="1"/>
</dbReference>
<dbReference type="InterPro" id="IPR024517">
    <property type="entry name" value="Glycogen_phosphorylase_DUF3417"/>
</dbReference>
<dbReference type="SUPFAM" id="SSF53756">
    <property type="entry name" value="UDP-Glycosyltransferase/glycogen phosphorylase"/>
    <property type="match status" value="1"/>
</dbReference>
<reference evidence="6 7" key="1">
    <citation type="submission" date="2019-02" db="EMBL/GenBank/DDBJ databases">
        <title>Deep-cultivation of Planctomycetes and their phenomic and genomic characterization uncovers novel biology.</title>
        <authorList>
            <person name="Wiegand S."/>
            <person name="Jogler M."/>
            <person name="Boedeker C."/>
            <person name="Pinto D."/>
            <person name="Vollmers J."/>
            <person name="Rivas-Marin E."/>
            <person name="Kohn T."/>
            <person name="Peeters S.H."/>
            <person name="Heuer A."/>
            <person name="Rast P."/>
            <person name="Oberbeckmann S."/>
            <person name="Bunk B."/>
            <person name="Jeske O."/>
            <person name="Meyerdierks A."/>
            <person name="Storesund J.E."/>
            <person name="Kallscheuer N."/>
            <person name="Luecker S."/>
            <person name="Lage O.M."/>
            <person name="Pohl T."/>
            <person name="Merkel B.J."/>
            <person name="Hornburger P."/>
            <person name="Mueller R.-W."/>
            <person name="Bruemmer F."/>
            <person name="Labrenz M."/>
            <person name="Spormann A.M."/>
            <person name="Op Den Camp H."/>
            <person name="Overmann J."/>
            <person name="Amann R."/>
            <person name="Jetten M.S.M."/>
            <person name="Mascher T."/>
            <person name="Medema M.H."/>
            <person name="Devos D.P."/>
            <person name="Kaster A.-K."/>
            <person name="Ovreas L."/>
            <person name="Rohde M."/>
            <person name="Galperin M.Y."/>
            <person name="Jogler C."/>
        </authorList>
    </citation>
    <scope>NUCLEOTIDE SEQUENCE [LARGE SCALE GENOMIC DNA]</scope>
    <source>
        <strain evidence="6 7">Poly41</strain>
    </source>
</reference>
<dbReference type="GO" id="GO:0030170">
    <property type="term" value="F:pyridoxal phosphate binding"/>
    <property type="evidence" value="ECO:0007669"/>
    <property type="project" value="InterPro"/>
</dbReference>
<evidence type="ECO:0000259" key="5">
    <source>
        <dbReference type="Pfam" id="PF11897"/>
    </source>
</evidence>
<protein>
    <submittedName>
        <fullName evidence="6">Maltodextrin phosphorylase</fullName>
        <ecNumber evidence="6">2.4.1.1</ecNumber>
    </submittedName>
</protein>
<dbReference type="InterPro" id="IPR000811">
    <property type="entry name" value="Glyco_trans_35"/>
</dbReference>
<evidence type="ECO:0000313" key="6">
    <source>
        <dbReference type="EMBL" id="TWU41056.1"/>
    </source>
</evidence>
<keyword evidence="6" id="KW-0808">Transferase</keyword>
<dbReference type="Pfam" id="PF00343">
    <property type="entry name" value="Phosphorylase"/>
    <property type="match status" value="1"/>
</dbReference>
<dbReference type="PIRSF" id="PIRSF000460">
    <property type="entry name" value="Pprylas_GlgP"/>
    <property type="match status" value="1"/>
</dbReference>
<evidence type="ECO:0000256" key="1">
    <source>
        <dbReference type="ARBA" id="ARBA00001275"/>
    </source>
</evidence>
<feature type="modified residue" description="N6-(pyridoxal phosphate)lysine" evidence="4">
    <location>
        <position position="701"/>
    </location>
</feature>
<evidence type="ECO:0000256" key="4">
    <source>
        <dbReference type="PIRSR" id="PIRSR000460-1"/>
    </source>
</evidence>
<comment type="caution">
    <text evidence="6">The sequence shown here is derived from an EMBL/GenBank/DDBJ whole genome shotgun (WGS) entry which is preliminary data.</text>
</comment>
<dbReference type="InterPro" id="IPR052182">
    <property type="entry name" value="Glycogen/Maltodextrin_Phosph"/>
</dbReference>
<evidence type="ECO:0000256" key="3">
    <source>
        <dbReference type="ARBA" id="ARBA00022533"/>
    </source>
</evidence>
<dbReference type="AlphaFoldDB" id="A0A5C6E128"/>
<evidence type="ECO:0000256" key="2">
    <source>
        <dbReference type="ARBA" id="ARBA00006047"/>
    </source>
</evidence>
<feature type="domain" description="DUF3417" evidence="5">
    <location>
        <begin position="111"/>
        <end position="214"/>
    </location>
</feature>
<gene>
    <name evidence="6" type="primary">malP_1</name>
    <name evidence="6" type="ORF">Poly41_18930</name>
</gene>
<comment type="similarity">
    <text evidence="2">Belongs to the glycogen phosphorylase family.</text>
</comment>
<sequence length="816" mass="92737">MGVLGALRGWISLCSSAHETHKMRYLEGGAIRRCDRPSSTIAKPRSIRKPGFDLDTRIATCCYYLSFRFRHRLTITDPCDMSQIQSPATTNSATPLLTRDQLDQQGRETYRKLWELANNLWWSWHPECDQLFRDMDPIRWRQVDHNPIALLREMTPEHLAARATELVLHSRINYAYRRLQEYLHDSQTWASTHAGVLGAKPVAYFSAEFGIHESVPIYSGGLGVLAGDHIKSASGLGVPLVAIGLFYAQGYFRQYLNDEGYQGEDYLDTKIENLPMQPALTAAGKPITVAIETRKGQLLAKVWLMHVGRVRLYLLDCNVEGNKPEDRELTSRLYGGDQRTRIRQELVLGVGGVKALHALGIDPGVYHLNEGHSAFGALEVVNRLMQDDGMSFSDAVRQTSRMTCFTTHTPVPAGHDRFPSELVEEHLGPLRDSLGISERELLALGRVDPGNAEETFCMTVIGFKMSRYCNAVSNLHGVVSRRMWAHMWPQRNEEEVPIGHITNGVHVPSWLAGQMAQLYDKHFPADWKQRIQEPSVWQSIHQVDPGELWETHNALKNNLLTFVRRRVSRQCRRRGESDESVEEARRVLDPQTLTIGFGRRFATYKRANLLFSQIDRIAALMSDPERPIQLIYAGKAHPKDEPGKRFIQEIANLRHDPRFKGRVAFVEDYDINVCRHLIQGVDVWLNNPRRPLEASGTSGQKVVLNGGLNCSILDGWWAEAYNGVNGFAIGQGHHHVNDQITDARDAKALYDTIENHVLPIYYNRDADGLPKQWIQRMMHSISTLAWRFSSHRMVADYTERGYLYAAGGVTCEMRYR</sequence>
<dbReference type="EMBL" id="SJPV01000002">
    <property type="protein sequence ID" value="TWU41056.1"/>
    <property type="molecule type" value="Genomic_DNA"/>
</dbReference>
<accession>A0A5C6E128</accession>
<proteinExistence type="inferred from homology"/>
<dbReference type="NCBIfam" id="TIGR02094">
    <property type="entry name" value="more_P_ylases"/>
    <property type="match status" value="1"/>
</dbReference>
<dbReference type="Pfam" id="PF11897">
    <property type="entry name" value="DUF3417"/>
    <property type="match status" value="1"/>
</dbReference>
<evidence type="ECO:0000313" key="7">
    <source>
        <dbReference type="Proteomes" id="UP000319143"/>
    </source>
</evidence>